<sequence length="306" mass="33837">MPLLADEQVSGSTPPKEIPLHDCKPLVNCVDAEEAKLVPVLLDDSDLLTWRPLQMRTWFPLINAAACIAIIGGIFSLLVGVGGDRTTMLTSQTAQILTRYTPTFIGTVTYLIFRSTVSDIFRILPFIRMADQRGRITQGASPQRSIGGSYFPFPFVEYRDSPLVKCTIQILLLITSFLTANKAMLLGSQKMPGETASWKISVHRSSAFYLIAAYCCMAIFYIATSIWLSGKSTGLKWDPASPLDHLALVINTNALPAIGALPLTYDRAHKHLENRGKWRIGYWQRTIEGESLATTVYGIGLLNPQE</sequence>
<keyword evidence="1" id="KW-0472">Membrane</keyword>
<proteinExistence type="predicted"/>
<reference evidence="2 3" key="1">
    <citation type="submission" date="2018-02" db="EMBL/GenBank/DDBJ databases">
        <title>Draft genome sequences of Elsinoe sp., causing black scab on jojoba.</title>
        <authorList>
            <person name="Stodart B."/>
            <person name="Jeffress S."/>
            <person name="Ash G."/>
            <person name="Arun Chinnappa K."/>
        </authorList>
    </citation>
    <scope>NUCLEOTIDE SEQUENCE [LARGE SCALE GENOMIC DNA]</scope>
    <source>
        <strain evidence="2 3">Hillstone_2</strain>
    </source>
</reference>
<feature type="transmembrane region" description="Helical" evidence="1">
    <location>
        <begin position="58"/>
        <end position="81"/>
    </location>
</feature>
<name>A0A4U7ATQ4_9PEZI</name>
<gene>
    <name evidence="2" type="ORF">C1H76_8883</name>
</gene>
<dbReference type="PANTHER" id="PTHR37544">
    <property type="entry name" value="SPRAY-RELATED"/>
    <property type="match status" value="1"/>
</dbReference>
<comment type="caution">
    <text evidence="2">The sequence shown here is derived from an EMBL/GenBank/DDBJ whole genome shotgun (WGS) entry which is preliminary data.</text>
</comment>
<organism evidence="2 3">
    <name type="scientific">Elsinoe australis</name>
    <dbReference type="NCBI Taxonomy" id="40998"/>
    <lineage>
        <taxon>Eukaryota</taxon>
        <taxon>Fungi</taxon>
        <taxon>Dikarya</taxon>
        <taxon>Ascomycota</taxon>
        <taxon>Pezizomycotina</taxon>
        <taxon>Dothideomycetes</taxon>
        <taxon>Dothideomycetidae</taxon>
        <taxon>Myriangiales</taxon>
        <taxon>Elsinoaceae</taxon>
        <taxon>Elsinoe</taxon>
    </lineage>
</organism>
<keyword evidence="1" id="KW-0812">Transmembrane</keyword>
<feature type="transmembrane region" description="Helical" evidence="1">
    <location>
        <begin position="207"/>
        <end position="228"/>
    </location>
</feature>
<dbReference type="PANTHER" id="PTHR37544:SF1">
    <property type="entry name" value="PHOSPHORIBOSYLAMINOIMIDAZOLE-SUCCINOCARBOXAMIDE SYNTHASE"/>
    <property type="match status" value="1"/>
</dbReference>
<dbReference type="AlphaFoldDB" id="A0A4U7ATQ4"/>
<feature type="transmembrane region" description="Helical" evidence="1">
    <location>
        <begin position="248"/>
        <end position="265"/>
    </location>
</feature>
<accession>A0A4U7ATQ4</accession>
<protein>
    <submittedName>
        <fullName evidence="2">Uncharacterized protein</fullName>
    </submittedName>
</protein>
<evidence type="ECO:0000313" key="2">
    <source>
        <dbReference type="EMBL" id="TKX18994.1"/>
    </source>
</evidence>
<dbReference type="Proteomes" id="UP000308133">
    <property type="component" value="Unassembled WGS sequence"/>
</dbReference>
<dbReference type="EMBL" id="PTQR01000123">
    <property type="protein sequence ID" value="TKX18994.1"/>
    <property type="molecule type" value="Genomic_DNA"/>
</dbReference>
<evidence type="ECO:0000256" key="1">
    <source>
        <dbReference type="SAM" id="Phobius"/>
    </source>
</evidence>
<keyword evidence="1" id="KW-1133">Transmembrane helix</keyword>
<evidence type="ECO:0000313" key="3">
    <source>
        <dbReference type="Proteomes" id="UP000308133"/>
    </source>
</evidence>